<organism evidence="7 8">
    <name type="scientific">Streptomyces zingiberis</name>
    <dbReference type="NCBI Taxonomy" id="2053010"/>
    <lineage>
        <taxon>Bacteria</taxon>
        <taxon>Bacillati</taxon>
        <taxon>Actinomycetota</taxon>
        <taxon>Actinomycetes</taxon>
        <taxon>Kitasatosporales</taxon>
        <taxon>Streptomycetaceae</taxon>
        <taxon>Streptomyces</taxon>
    </lineage>
</organism>
<keyword evidence="4" id="KW-0862">Zinc</keyword>
<comment type="similarity">
    <text evidence="5">Belongs to the creatininase superfamily.</text>
</comment>
<reference evidence="7 8" key="1">
    <citation type="submission" date="2020-03" db="EMBL/GenBank/DDBJ databases">
        <title>WGS of actinomycetes isolated from Thailand.</title>
        <authorList>
            <person name="Thawai C."/>
        </authorList>
    </citation>
    <scope>NUCLEOTIDE SEQUENCE [LARGE SCALE GENOMIC DNA]</scope>
    <source>
        <strain evidence="7 8">PLAI 1-29</strain>
    </source>
</reference>
<sequence>MTRSGKRLPASGLLPADTTEDVRAAGAAVALLPVGSFEQHGPYLPLVTDTVVACAVARELAAVYPVQCLPPITLSCSHEHAGWPGTVSLSAATLCAVVADVAASLRRSGVRGLVLVNGHGGNYVLRNVVQESAGSGTRMALFPGPEDWDAARKGAEIRTSSRSDMHAGEVETSILLHDQPELLRPGYETADHLADERRHLLTLGMRPYTESGVIGRPSLASAEKGRKLLAGLVDSFADCLALFAGETVEAAEAGKAAEPAEAGHGTSAAPAALGRTTAAAGGPHGRPGSPGPGAAPASVDAGRGTR</sequence>
<evidence type="ECO:0000256" key="2">
    <source>
        <dbReference type="ARBA" id="ARBA00022723"/>
    </source>
</evidence>
<accession>A0ABX1BPD1</accession>
<comment type="cofactor">
    <cofactor evidence="1">
        <name>Zn(2+)</name>
        <dbReference type="ChEBI" id="CHEBI:29105"/>
    </cofactor>
</comment>
<comment type="caution">
    <text evidence="7">The sequence shown here is derived from an EMBL/GenBank/DDBJ whole genome shotgun (WGS) entry which is preliminary data.</text>
</comment>
<dbReference type="Proteomes" id="UP000695264">
    <property type="component" value="Unassembled WGS sequence"/>
</dbReference>
<feature type="region of interest" description="Disordered" evidence="6">
    <location>
        <begin position="255"/>
        <end position="306"/>
    </location>
</feature>
<evidence type="ECO:0000313" key="7">
    <source>
        <dbReference type="EMBL" id="NJP99585.1"/>
    </source>
</evidence>
<dbReference type="Pfam" id="PF02633">
    <property type="entry name" value="Creatininase"/>
    <property type="match status" value="1"/>
</dbReference>
<feature type="compositionally biased region" description="Low complexity" evidence="6">
    <location>
        <begin position="292"/>
        <end position="306"/>
    </location>
</feature>
<evidence type="ECO:0000256" key="1">
    <source>
        <dbReference type="ARBA" id="ARBA00001947"/>
    </source>
</evidence>
<evidence type="ECO:0000256" key="5">
    <source>
        <dbReference type="ARBA" id="ARBA00024029"/>
    </source>
</evidence>
<protein>
    <submittedName>
        <fullName evidence="7">Creatininase family protein</fullName>
    </submittedName>
</protein>
<evidence type="ECO:0000256" key="4">
    <source>
        <dbReference type="ARBA" id="ARBA00022833"/>
    </source>
</evidence>
<dbReference type="Gene3D" id="3.40.50.10310">
    <property type="entry name" value="Creatininase"/>
    <property type="match status" value="1"/>
</dbReference>
<keyword evidence="8" id="KW-1185">Reference proteome</keyword>
<dbReference type="PANTHER" id="PTHR35005">
    <property type="entry name" value="3-DEHYDRO-SCYLLO-INOSOSE HYDROLASE"/>
    <property type="match status" value="1"/>
</dbReference>
<feature type="compositionally biased region" description="Low complexity" evidence="6">
    <location>
        <begin position="255"/>
        <end position="281"/>
    </location>
</feature>
<dbReference type="PANTHER" id="PTHR35005:SF1">
    <property type="entry name" value="2-AMINO-5-FORMYLAMINO-6-RIBOSYLAMINOPYRIMIDIN-4(3H)-ONE 5'-MONOPHOSPHATE DEFORMYLASE"/>
    <property type="match status" value="1"/>
</dbReference>
<evidence type="ECO:0000256" key="6">
    <source>
        <dbReference type="SAM" id="MobiDB-lite"/>
    </source>
</evidence>
<dbReference type="SUPFAM" id="SSF102215">
    <property type="entry name" value="Creatininase"/>
    <property type="match status" value="1"/>
</dbReference>
<evidence type="ECO:0000256" key="3">
    <source>
        <dbReference type="ARBA" id="ARBA00022801"/>
    </source>
</evidence>
<keyword evidence="2" id="KW-0479">Metal-binding</keyword>
<dbReference type="EMBL" id="JAATEN010000002">
    <property type="protein sequence ID" value="NJP99585.1"/>
    <property type="molecule type" value="Genomic_DNA"/>
</dbReference>
<dbReference type="InterPro" id="IPR003785">
    <property type="entry name" value="Creatininase/forma_Hydrolase"/>
</dbReference>
<name>A0ABX1BPD1_9ACTN</name>
<evidence type="ECO:0000313" key="8">
    <source>
        <dbReference type="Proteomes" id="UP000695264"/>
    </source>
</evidence>
<dbReference type="InterPro" id="IPR024087">
    <property type="entry name" value="Creatininase-like_sf"/>
</dbReference>
<keyword evidence="3" id="KW-0378">Hydrolase</keyword>
<proteinExistence type="inferred from homology"/>
<gene>
    <name evidence="7" type="ORF">HCK00_03265</name>
</gene>